<gene>
    <name evidence="1" type="ORF">BJY26_003407</name>
</gene>
<evidence type="ECO:0000313" key="2">
    <source>
        <dbReference type="Proteomes" id="UP000539111"/>
    </source>
</evidence>
<comment type="caution">
    <text evidence="1">The sequence shown here is derived from an EMBL/GenBank/DDBJ whole genome shotgun (WGS) entry which is preliminary data.</text>
</comment>
<sequence>MTNSYSTPTDLRPGTVWVTRTGTRTFTGRNQRGAEVAIGPVEAGSVFTPGELLKVALAGCAGMTSDAGLARRLGDDFAMTVRAHGQSDEAEDRYLSIEEDMDVDLSGLDEKELTRLRTVVDRAIEQHCTVGRTVTQSAEISTRLDGTDLR</sequence>
<proteinExistence type="predicted"/>
<dbReference type="InterPro" id="IPR003718">
    <property type="entry name" value="OsmC/Ohr_fam"/>
</dbReference>
<dbReference type="Pfam" id="PF02566">
    <property type="entry name" value="OsmC"/>
    <property type="match status" value="1"/>
</dbReference>
<dbReference type="InterPro" id="IPR015946">
    <property type="entry name" value="KH_dom-like_a/b"/>
</dbReference>
<evidence type="ECO:0000313" key="1">
    <source>
        <dbReference type="EMBL" id="NYI69101.1"/>
    </source>
</evidence>
<dbReference type="Proteomes" id="UP000539111">
    <property type="component" value="Unassembled WGS sequence"/>
</dbReference>
<accession>A0A7Z0D574</accession>
<dbReference type="InterPro" id="IPR036102">
    <property type="entry name" value="OsmC/Ohrsf"/>
</dbReference>
<reference evidence="1 2" key="1">
    <citation type="submission" date="2020-07" db="EMBL/GenBank/DDBJ databases">
        <title>Sequencing the genomes of 1000 actinobacteria strains.</title>
        <authorList>
            <person name="Klenk H.-P."/>
        </authorList>
    </citation>
    <scope>NUCLEOTIDE SEQUENCE [LARGE SCALE GENOMIC DNA]</scope>
    <source>
        <strain evidence="1 2">DSM 26341</strain>
    </source>
</reference>
<name>A0A7Z0D574_9MICO</name>
<dbReference type="EMBL" id="JACBZP010000001">
    <property type="protein sequence ID" value="NYI69101.1"/>
    <property type="molecule type" value="Genomic_DNA"/>
</dbReference>
<protein>
    <submittedName>
        <fullName evidence="1">Putative OsmC-like protein</fullName>
    </submittedName>
</protein>
<dbReference type="SUPFAM" id="SSF82784">
    <property type="entry name" value="OsmC-like"/>
    <property type="match status" value="1"/>
</dbReference>
<dbReference type="RefSeq" id="WP_179429372.1">
    <property type="nucleotide sequence ID" value="NZ_JACBZP010000001.1"/>
</dbReference>
<keyword evidence="2" id="KW-1185">Reference proteome</keyword>
<dbReference type="AlphaFoldDB" id="A0A7Z0D574"/>
<dbReference type="Gene3D" id="3.30.300.20">
    <property type="match status" value="1"/>
</dbReference>
<organism evidence="1 2">
    <name type="scientific">Spelaeicoccus albus</name>
    <dbReference type="NCBI Taxonomy" id="1280376"/>
    <lineage>
        <taxon>Bacteria</taxon>
        <taxon>Bacillati</taxon>
        <taxon>Actinomycetota</taxon>
        <taxon>Actinomycetes</taxon>
        <taxon>Micrococcales</taxon>
        <taxon>Brevibacteriaceae</taxon>
        <taxon>Spelaeicoccus</taxon>
    </lineage>
</organism>